<protein>
    <submittedName>
        <fullName evidence="2">Uncharacterized protein</fullName>
    </submittedName>
</protein>
<keyword evidence="1" id="KW-1133">Transmembrane helix</keyword>
<keyword evidence="1" id="KW-0812">Transmembrane</keyword>
<evidence type="ECO:0000313" key="2">
    <source>
        <dbReference type="EMBL" id="TXJ58553.1"/>
    </source>
</evidence>
<feature type="transmembrane region" description="Helical" evidence="1">
    <location>
        <begin position="42"/>
        <end position="61"/>
    </location>
</feature>
<reference evidence="2 3" key="1">
    <citation type="journal article" date="1992" name="Lakartidningen">
        <title>[Penicillin V and not amoxicillin is the first choice preparation in acute otitis].</title>
        <authorList>
            <person name="Kamme C."/>
            <person name="Lundgren K."/>
            <person name="Prellner K."/>
        </authorList>
    </citation>
    <scope>NUCLEOTIDE SEQUENCE [LARGE SCALE GENOMIC DNA]</scope>
    <source>
        <strain evidence="2 3">PC2777IV</strain>
    </source>
</reference>
<dbReference type="Proteomes" id="UP000325013">
    <property type="component" value="Unassembled WGS sequence"/>
</dbReference>
<name>A0A5C8G9D0_9SPIR</name>
<keyword evidence="1" id="KW-0472">Membrane</keyword>
<organism evidence="2 3">
    <name type="scientific">Brachyspira aalborgi</name>
    <dbReference type="NCBI Taxonomy" id="29522"/>
    <lineage>
        <taxon>Bacteria</taxon>
        <taxon>Pseudomonadati</taxon>
        <taxon>Spirochaetota</taxon>
        <taxon>Spirochaetia</taxon>
        <taxon>Brachyspirales</taxon>
        <taxon>Brachyspiraceae</taxon>
        <taxon>Brachyspira</taxon>
    </lineage>
</organism>
<sequence>MSSLFPVSFPPVVPSLLQLIENSVKDSKAINNLNDKRLVKEIVVVVLFCFVLFCFVLFCFVHENLPR</sequence>
<dbReference type="EMBL" id="SAYJ01000009">
    <property type="protein sequence ID" value="TXJ58553.1"/>
    <property type="molecule type" value="Genomic_DNA"/>
</dbReference>
<proteinExistence type="predicted"/>
<dbReference type="AlphaFoldDB" id="A0A5C8G9D0"/>
<comment type="caution">
    <text evidence="2">The sequence shown here is derived from an EMBL/GenBank/DDBJ whole genome shotgun (WGS) entry which is preliminary data.</text>
</comment>
<evidence type="ECO:0000313" key="3">
    <source>
        <dbReference type="Proteomes" id="UP000325013"/>
    </source>
</evidence>
<accession>A0A5C8G9D0</accession>
<evidence type="ECO:0000256" key="1">
    <source>
        <dbReference type="SAM" id="Phobius"/>
    </source>
</evidence>
<gene>
    <name evidence="2" type="ORF">EPJ67_02265</name>
</gene>
<dbReference type="RefSeq" id="WP_147528098.1">
    <property type="nucleotide sequence ID" value="NZ_SAYJ01000009.1"/>
</dbReference>